<name>A0A9N8JLY8_9PEZI</name>
<gene>
    <name evidence="1" type="ORF">AWRI4619_LOCUS4886</name>
</gene>
<comment type="caution">
    <text evidence="1">The sequence shown here is derived from an EMBL/GenBank/DDBJ whole genome shotgun (WGS) entry which is preliminary data.</text>
</comment>
<reference evidence="1" key="1">
    <citation type="submission" date="2020-06" db="EMBL/GenBank/DDBJ databases">
        <authorList>
            <person name="Onetto C."/>
        </authorList>
    </citation>
    <scope>NUCLEOTIDE SEQUENCE</scope>
</reference>
<proteinExistence type="predicted"/>
<dbReference type="EMBL" id="CAIJEN010000006">
    <property type="protein sequence ID" value="CAD0087768.1"/>
    <property type="molecule type" value="Genomic_DNA"/>
</dbReference>
<accession>A0A9N8JLY8</accession>
<protein>
    <submittedName>
        <fullName evidence="1">Uncharacterized protein</fullName>
    </submittedName>
</protein>
<evidence type="ECO:0000313" key="2">
    <source>
        <dbReference type="Proteomes" id="UP000716446"/>
    </source>
</evidence>
<keyword evidence="2" id="KW-1185">Reference proteome</keyword>
<sequence length="74" mass="8258">MTSYEDSVTGHAYSTLLRLGLPAYTMHFKSPTYMRESMLERLDRTVCKDILKASAQQPEVRLVICAPPLALAIG</sequence>
<dbReference type="AlphaFoldDB" id="A0A9N8JLY8"/>
<evidence type="ECO:0000313" key="1">
    <source>
        <dbReference type="EMBL" id="CAD0087768.1"/>
    </source>
</evidence>
<organism evidence="1 2">
    <name type="scientific">Aureobasidium vineae</name>
    <dbReference type="NCBI Taxonomy" id="2773715"/>
    <lineage>
        <taxon>Eukaryota</taxon>
        <taxon>Fungi</taxon>
        <taxon>Dikarya</taxon>
        <taxon>Ascomycota</taxon>
        <taxon>Pezizomycotina</taxon>
        <taxon>Dothideomycetes</taxon>
        <taxon>Dothideomycetidae</taxon>
        <taxon>Dothideales</taxon>
        <taxon>Saccotheciaceae</taxon>
        <taxon>Aureobasidium</taxon>
    </lineage>
</organism>
<dbReference type="Proteomes" id="UP000716446">
    <property type="component" value="Unassembled WGS sequence"/>
</dbReference>